<dbReference type="EMBL" id="QGGR01000005">
    <property type="protein sequence ID" value="PWK48952.1"/>
    <property type="molecule type" value="Genomic_DNA"/>
</dbReference>
<keyword evidence="3" id="KW-1185">Reference proteome</keyword>
<dbReference type="PIRSF" id="PIRSF036625">
    <property type="entry name" value="GAF_ANTAR"/>
    <property type="match status" value="1"/>
</dbReference>
<gene>
    <name evidence="2" type="ORF">BC793_105303</name>
</gene>
<dbReference type="AlphaFoldDB" id="A0A316FLG9"/>
<dbReference type="OrthoDB" id="3688893at2"/>
<dbReference type="Gene3D" id="3.30.450.40">
    <property type="match status" value="1"/>
</dbReference>
<dbReference type="Proteomes" id="UP000245697">
    <property type="component" value="Unassembled WGS sequence"/>
</dbReference>
<feature type="domain" description="GAF" evidence="1">
    <location>
        <begin position="25"/>
        <end position="172"/>
    </location>
</feature>
<sequence>MTHPQTTEHIDAYAELARIDFSRTDVTTALARVADVARRGIPGADDVSVLLVGSEGVHTAAFTGPPSMIVDEWQYHRGHGPCLTAAAASLTVSVPDIAEDGRWPDWADHAVDAGMHSSVSVGLPLRASVSGALNLYARTPHAFDEDAVMLAETFAGYAAVALADAYLYDGPTDVVHPRTRSPLTFARFMEMPAAPTARWV</sequence>
<organism evidence="2 3">
    <name type="scientific">Actinoplanes xinjiangensis</name>
    <dbReference type="NCBI Taxonomy" id="512350"/>
    <lineage>
        <taxon>Bacteria</taxon>
        <taxon>Bacillati</taxon>
        <taxon>Actinomycetota</taxon>
        <taxon>Actinomycetes</taxon>
        <taxon>Micromonosporales</taxon>
        <taxon>Micromonosporaceae</taxon>
        <taxon>Actinoplanes</taxon>
    </lineage>
</organism>
<dbReference type="RefSeq" id="WP_158319245.1">
    <property type="nucleotide sequence ID" value="NZ_BONA01000036.1"/>
</dbReference>
<evidence type="ECO:0000259" key="1">
    <source>
        <dbReference type="SMART" id="SM00065"/>
    </source>
</evidence>
<dbReference type="InterPro" id="IPR012074">
    <property type="entry name" value="GAF_ANTAR"/>
</dbReference>
<proteinExistence type="predicted"/>
<dbReference type="Pfam" id="PF13185">
    <property type="entry name" value="GAF_2"/>
    <property type="match status" value="1"/>
</dbReference>
<dbReference type="InterPro" id="IPR029016">
    <property type="entry name" value="GAF-like_dom_sf"/>
</dbReference>
<dbReference type="InterPro" id="IPR003018">
    <property type="entry name" value="GAF"/>
</dbReference>
<protein>
    <submittedName>
        <fullName evidence="2">GAF domain-containing protein</fullName>
    </submittedName>
</protein>
<comment type="caution">
    <text evidence="2">The sequence shown here is derived from an EMBL/GenBank/DDBJ whole genome shotgun (WGS) entry which is preliminary data.</text>
</comment>
<dbReference type="SUPFAM" id="SSF55781">
    <property type="entry name" value="GAF domain-like"/>
    <property type="match status" value="1"/>
</dbReference>
<evidence type="ECO:0000313" key="2">
    <source>
        <dbReference type="EMBL" id="PWK48952.1"/>
    </source>
</evidence>
<name>A0A316FLG9_9ACTN</name>
<dbReference type="SMART" id="SM00065">
    <property type="entry name" value="GAF"/>
    <property type="match status" value="1"/>
</dbReference>
<reference evidence="2 3" key="1">
    <citation type="submission" date="2018-05" db="EMBL/GenBank/DDBJ databases">
        <title>Genomic Encyclopedia of Archaeal and Bacterial Type Strains, Phase II (KMG-II): from individual species to whole genera.</title>
        <authorList>
            <person name="Goeker M."/>
        </authorList>
    </citation>
    <scope>NUCLEOTIDE SEQUENCE [LARGE SCALE GENOMIC DNA]</scope>
    <source>
        <strain evidence="2 3">DSM 45184</strain>
    </source>
</reference>
<evidence type="ECO:0000313" key="3">
    <source>
        <dbReference type="Proteomes" id="UP000245697"/>
    </source>
</evidence>
<accession>A0A316FLG9</accession>